<accession>A0A0A1U7G5</accession>
<sequence>MDATEKVTNCVSLERLSYIHDMLQTELVIAPQNLINDDGTFKIITTPFILLNTLINVLEKNTIRVDCVELIGSSVRSLIYDDSDAIDISDIDIAFQIKNVQFDNVLMAEEEALLLIAKNNKMTLTQNDIPSFFFNKALVMEPVPWALISVGSLGCTVDIKVSAHPPISDFSVNSLNLDLTDLIKNGIEFSAIVPITSHEWEVQQVFDDIEKRVLRWKDASMRRMGLRYVLMLVKGFVDASTEGKKEFGENITKEFLDKPDGYFSWEIGKFIHRHFCKNGYDFDDIFKFLSFLDETLKINQQYGLFGKKIDENVIVYKQIERNIMQQEDQN</sequence>
<dbReference type="VEuPathDB" id="AmoebaDB:EIN_503850"/>
<dbReference type="GeneID" id="14889276"/>
<comment type="similarity">
    <text evidence="1">Belongs to the TENT family.</text>
</comment>
<dbReference type="GO" id="GO:1990817">
    <property type="term" value="F:poly(A) RNA polymerase activity"/>
    <property type="evidence" value="ECO:0007669"/>
    <property type="project" value="UniProtKB-EC"/>
</dbReference>
<keyword evidence="2" id="KW-0808">Transferase</keyword>
<evidence type="ECO:0000313" key="4">
    <source>
        <dbReference type="EMBL" id="ELP90279.1"/>
    </source>
</evidence>
<dbReference type="SMART" id="SM01153">
    <property type="entry name" value="DUF1693"/>
    <property type="match status" value="1"/>
</dbReference>
<organism evidence="4 5">
    <name type="scientific">Entamoeba invadens IP1</name>
    <dbReference type="NCBI Taxonomy" id="370355"/>
    <lineage>
        <taxon>Eukaryota</taxon>
        <taxon>Amoebozoa</taxon>
        <taxon>Evosea</taxon>
        <taxon>Archamoebae</taxon>
        <taxon>Mastigamoebida</taxon>
        <taxon>Entamoebidae</taxon>
        <taxon>Entamoeba</taxon>
    </lineage>
</organism>
<dbReference type="PANTHER" id="PTHR12974">
    <property type="entry name" value="PRION-LIKE- Q/N-RICH -DOMAIN-BEARING PROTEIN PROTEIN 44"/>
    <property type="match status" value="1"/>
</dbReference>
<evidence type="ECO:0008006" key="6">
    <source>
        <dbReference type="Google" id="ProtNLM"/>
    </source>
</evidence>
<dbReference type="Proteomes" id="UP000014680">
    <property type="component" value="Unassembled WGS sequence"/>
</dbReference>
<proteinExistence type="inferred from homology"/>
<dbReference type="OrthoDB" id="28285at2759"/>
<dbReference type="RefSeq" id="XP_004257050.1">
    <property type="nucleotide sequence ID" value="XM_004257002.1"/>
</dbReference>
<dbReference type="AlphaFoldDB" id="A0A0A1U7G5"/>
<evidence type="ECO:0000313" key="5">
    <source>
        <dbReference type="Proteomes" id="UP000014680"/>
    </source>
</evidence>
<reference evidence="4 5" key="1">
    <citation type="submission" date="2012-10" db="EMBL/GenBank/DDBJ databases">
        <authorList>
            <person name="Zafar N."/>
            <person name="Inman J."/>
            <person name="Hall N."/>
            <person name="Lorenzi H."/>
            <person name="Caler E."/>
        </authorList>
    </citation>
    <scope>NUCLEOTIDE SEQUENCE [LARGE SCALE GENOMIC DNA]</scope>
    <source>
        <strain evidence="4 5">IP1</strain>
    </source>
</reference>
<dbReference type="PANTHER" id="PTHR12974:SF36">
    <property type="entry name" value="POLYNUCLEOTIDE ADENYLYLTRANSFERASE"/>
    <property type="match status" value="1"/>
</dbReference>
<evidence type="ECO:0000256" key="3">
    <source>
        <dbReference type="ARBA" id="ARBA00047933"/>
    </source>
</evidence>
<protein>
    <recommendedName>
        <fullName evidence="6">Nucleotidyltransferase</fullName>
    </recommendedName>
</protein>
<name>A0A0A1U7G5_ENTIV</name>
<evidence type="ECO:0000256" key="2">
    <source>
        <dbReference type="ARBA" id="ARBA00022679"/>
    </source>
</evidence>
<dbReference type="InterPro" id="IPR012937">
    <property type="entry name" value="TET5"/>
</dbReference>
<keyword evidence="5" id="KW-1185">Reference proteome</keyword>
<comment type="catalytic activity">
    <reaction evidence="3">
        <text>RNA(n) + ATP = RNA(n)-3'-adenine ribonucleotide + diphosphate</text>
        <dbReference type="Rhea" id="RHEA:11332"/>
        <dbReference type="Rhea" id="RHEA-COMP:14527"/>
        <dbReference type="Rhea" id="RHEA-COMP:17347"/>
        <dbReference type="ChEBI" id="CHEBI:30616"/>
        <dbReference type="ChEBI" id="CHEBI:33019"/>
        <dbReference type="ChEBI" id="CHEBI:140395"/>
        <dbReference type="ChEBI" id="CHEBI:173115"/>
        <dbReference type="EC" id="2.7.7.19"/>
    </reaction>
    <physiologicalReaction direction="left-to-right" evidence="3">
        <dbReference type="Rhea" id="RHEA:11333"/>
    </physiologicalReaction>
</comment>
<dbReference type="GO" id="GO:0048255">
    <property type="term" value="P:mRNA stabilization"/>
    <property type="evidence" value="ECO:0007669"/>
    <property type="project" value="TreeGrafter"/>
</dbReference>
<dbReference type="GO" id="GO:0003723">
    <property type="term" value="F:RNA binding"/>
    <property type="evidence" value="ECO:0007669"/>
    <property type="project" value="TreeGrafter"/>
</dbReference>
<dbReference type="KEGG" id="eiv:EIN_503850"/>
<gene>
    <name evidence="4" type="ORF">EIN_503850</name>
</gene>
<dbReference type="EMBL" id="KB206500">
    <property type="protein sequence ID" value="ELP90279.1"/>
    <property type="molecule type" value="Genomic_DNA"/>
</dbReference>
<evidence type="ECO:0000256" key="1">
    <source>
        <dbReference type="ARBA" id="ARBA00007631"/>
    </source>
</evidence>